<keyword evidence="3" id="KW-1185">Reference proteome</keyword>
<comment type="caution">
    <text evidence="2">The sequence shown here is derived from an EMBL/GenBank/DDBJ whole genome shotgun (WGS) entry which is preliminary data.</text>
</comment>
<gene>
    <name evidence="2" type="ORF">SKC38_04240</name>
</gene>
<protein>
    <submittedName>
        <fullName evidence="2">Uncharacterized protein</fullName>
    </submittedName>
</protein>
<dbReference type="EMBL" id="JBBKYA010000002">
    <property type="protein sequence ID" value="MFD3275434.1"/>
    <property type="molecule type" value="Genomic_DNA"/>
</dbReference>
<evidence type="ECO:0000313" key="3">
    <source>
        <dbReference type="Proteomes" id="UP001598114"/>
    </source>
</evidence>
<dbReference type="RefSeq" id="WP_223143228.1">
    <property type="nucleotide sequence ID" value="NZ_JBBKYA010000002.1"/>
</dbReference>
<evidence type="ECO:0000256" key="1">
    <source>
        <dbReference type="SAM" id="SignalP"/>
    </source>
</evidence>
<feature type="chain" id="PRO_5045301168" evidence="1">
    <location>
        <begin position="19"/>
        <end position="145"/>
    </location>
</feature>
<accession>A0ABW6CXE5</accession>
<proteinExistence type="predicted"/>
<evidence type="ECO:0000313" key="2">
    <source>
        <dbReference type="EMBL" id="MFD3275434.1"/>
    </source>
</evidence>
<keyword evidence="1" id="KW-0732">Signal</keyword>
<sequence length="145" mass="16256">MKNLLIALMLFTSFCSLAQTKVPYVDYKGHIYYQNKQIGNLTKEGSLDNNGKVVTKVNGNGEIIDSNGKQLGKLAKGSSFVYYFNDKTEKYTIGKPSHNGMCEVKNSDGQTVMLLHNNYKQQVACAIHCLHENHCMPSDAEHKHK</sequence>
<organism evidence="2 3">
    <name type="scientific">Aquirufa echingensis</name>
    <dbReference type="NCBI Taxonomy" id="3096516"/>
    <lineage>
        <taxon>Bacteria</taxon>
        <taxon>Pseudomonadati</taxon>
        <taxon>Bacteroidota</taxon>
        <taxon>Cytophagia</taxon>
        <taxon>Cytophagales</taxon>
        <taxon>Flectobacillaceae</taxon>
        <taxon>Aquirufa</taxon>
    </lineage>
</organism>
<reference evidence="2 3" key="1">
    <citation type="submission" date="2024-03" db="EMBL/GenBank/DDBJ databases">
        <title>Aquirufa genome sequencing.</title>
        <authorList>
            <person name="Pitt A."/>
            <person name="Hahn M.W."/>
        </authorList>
    </citation>
    <scope>NUCLEOTIDE SEQUENCE [LARGE SCALE GENOMIC DNA]</scope>
    <source>
        <strain evidence="2 3">PLAD-142S6K</strain>
    </source>
</reference>
<dbReference type="Proteomes" id="UP001598114">
    <property type="component" value="Unassembled WGS sequence"/>
</dbReference>
<feature type="signal peptide" evidence="1">
    <location>
        <begin position="1"/>
        <end position="18"/>
    </location>
</feature>
<name>A0ABW6CXE5_9BACT</name>